<dbReference type="SUPFAM" id="SSF63825">
    <property type="entry name" value="YWTD domain"/>
    <property type="match status" value="1"/>
</dbReference>
<accession>A0A2G9YSG2</accession>
<dbReference type="Gene3D" id="3.60.40.10">
    <property type="entry name" value="PPM-type phosphatase domain"/>
    <property type="match status" value="1"/>
</dbReference>
<protein>
    <recommendedName>
        <fullName evidence="5">PPM-type phosphatase domain-containing protein</fullName>
    </recommendedName>
</protein>
<evidence type="ECO:0000313" key="4">
    <source>
        <dbReference type="Proteomes" id="UP000231567"/>
    </source>
</evidence>
<comment type="caution">
    <text evidence="3">The sequence shown here is derived from an EMBL/GenBank/DDBJ whole genome shotgun (WGS) entry which is preliminary data.</text>
</comment>
<dbReference type="AlphaFoldDB" id="A0A2G9YSG2"/>
<evidence type="ECO:0000256" key="2">
    <source>
        <dbReference type="SAM" id="Phobius"/>
    </source>
</evidence>
<proteinExistence type="predicted"/>
<sequence>MRFIRITTSDKIADRFITCQVHKALEESSSMGDVLSLIEILNPWFPTSQIGQTMINILIREYYRSESTSDLENFENALQKVNEALVQITQEGETDWIGNLNAVLGVVNQNQLHLSQTGKAKVLLFRDNQVSHVTEETAASEPHPLHTFSNITSGTLNLGDKILIASPGFFENFTLPALNNIMSAKKISEAAVEIVKKLQKTRIKNVNLLIFAITAKKVAEPNFKDTFYLDQPLESASQILIKILTKYIWPAVRFVFKSIYKALAKIGRFVSKKIFSKVRAIKKSQQPPQESPQTLPANANLGYKITHYEQQKTKKNYFAFLGRFFSKIAKIFKFLKAKENRSIAFVALAAVCLLVLVIALNLNKSQHKLTISESQVRQTIEQATNTLKQANISLSVGDKAQAQKLLVDSITKAREVKDYPLAAQDSARIISQAQEKLDELVAIKRLSNLKEKANFSGSALIFESGNGIYTVDPKTNKIYRASLIDGRVGQVAELPSKEGTIKTSTLFAQNKSILLYTSLQKMFQYKIDTMKIEPVTIKDNKPFENAQNIFTYFSNIYLLDPASSQIYKHSFVDNEYLPGSVYTSSQTTDLTTAVSFAIDGDLYILNAAGDVTKLSRGRKVDFKISDIPEPDATIKQPLKIYTDSEAKSIYILDAGLNRILAFAKDDSKYVQQFIFEGLNIKDFTLNLKAKKLWALADNKLYEIEL</sequence>
<dbReference type="Proteomes" id="UP000231567">
    <property type="component" value="Unassembled WGS sequence"/>
</dbReference>
<feature type="coiled-coil region" evidence="1">
    <location>
        <begin position="64"/>
        <end position="91"/>
    </location>
</feature>
<organism evidence="3 4">
    <name type="scientific">Candidatus Nealsonbacteria bacterium CG23_combo_of_CG06-09_8_20_14_all_40_13</name>
    <dbReference type="NCBI Taxonomy" id="1974724"/>
    <lineage>
        <taxon>Bacteria</taxon>
        <taxon>Candidatus Nealsoniibacteriota</taxon>
    </lineage>
</organism>
<gene>
    <name evidence="3" type="ORF">COX39_03065</name>
</gene>
<keyword evidence="2" id="KW-0472">Membrane</keyword>
<evidence type="ECO:0008006" key="5">
    <source>
        <dbReference type="Google" id="ProtNLM"/>
    </source>
</evidence>
<dbReference type="EMBL" id="PCRM01000041">
    <property type="protein sequence ID" value="PIP21421.1"/>
    <property type="molecule type" value="Genomic_DNA"/>
</dbReference>
<keyword evidence="1" id="KW-0175">Coiled coil</keyword>
<reference evidence="3 4" key="1">
    <citation type="submission" date="2017-09" db="EMBL/GenBank/DDBJ databases">
        <title>Depth-based differentiation of microbial function through sediment-hosted aquifers and enrichment of novel symbionts in the deep terrestrial subsurface.</title>
        <authorList>
            <person name="Probst A.J."/>
            <person name="Ladd B."/>
            <person name="Jarett J.K."/>
            <person name="Geller-Mcgrath D.E."/>
            <person name="Sieber C.M."/>
            <person name="Emerson J.B."/>
            <person name="Anantharaman K."/>
            <person name="Thomas B.C."/>
            <person name="Malmstrom R."/>
            <person name="Stieglmeier M."/>
            <person name="Klingl A."/>
            <person name="Woyke T."/>
            <person name="Ryan C.M."/>
            <person name="Banfield J.F."/>
        </authorList>
    </citation>
    <scope>NUCLEOTIDE SEQUENCE [LARGE SCALE GENOMIC DNA]</scope>
    <source>
        <strain evidence="3">CG23_combo_of_CG06-09_8_20_14_all_40_13</strain>
    </source>
</reference>
<evidence type="ECO:0000256" key="1">
    <source>
        <dbReference type="SAM" id="Coils"/>
    </source>
</evidence>
<dbReference type="InterPro" id="IPR036457">
    <property type="entry name" value="PPM-type-like_dom_sf"/>
</dbReference>
<name>A0A2G9YSG2_9BACT</name>
<evidence type="ECO:0000313" key="3">
    <source>
        <dbReference type="EMBL" id="PIP21421.1"/>
    </source>
</evidence>
<keyword evidence="2" id="KW-1133">Transmembrane helix</keyword>
<feature type="transmembrane region" description="Helical" evidence="2">
    <location>
        <begin position="343"/>
        <end position="362"/>
    </location>
</feature>
<keyword evidence="2" id="KW-0812">Transmembrane</keyword>
<dbReference type="SUPFAM" id="SSF81606">
    <property type="entry name" value="PP2C-like"/>
    <property type="match status" value="1"/>
</dbReference>